<evidence type="ECO:0000313" key="3">
    <source>
        <dbReference type="EMBL" id="PIP86834.1"/>
    </source>
</evidence>
<keyword evidence="1" id="KW-0808">Transferase</keyword>
<dbReference type="GO" id="GO:0016757">
    <property type="term" value="F:glycosyltransferase activity"/>
    <property type="evidence" value="ECO:0007669"/>
    <property type="project" value="InterPro"/>
</dbReference>
<dbReference type="InterPro" id="IPR001296">
    <property type="entry name" value="Glyco_trans_1"/>
</dbReference>
<dbReference type="Pfam" id="PF00534">
    <property type="entry name" value="Glycos_transf_1"/>
    <property type="match status" value="1"/>
</dbReference>
<name>A0A2H0DXC9_9BACT</name>
<dbReference type="EMBL" id="PCTT01000046">
    <property type="protein sequence ID" value="PIP86834.1"/>
    <property type="molecule type" value="Genomic_DNA"/>
</dbReference>
<comment type="caution">
    <text evidence="3">The sequence shown here is derived from an EMBL/GenBank/DDBJ whole genome shotgun (WGS) entry which is preliminary data.</text>
</comment>
<accession>A0A2H0DXC9</accession>
<dbReference type="AlphaFoldDB" id="A0A2H0DXC9"/>
<evidence type="ECO:0000256" key="1">
    <source>
        <dbReference type="ARBA" id="ARBA00022679"/>
    </source>
</evidence>
<dbReference type="CDD" id="cd03801">
    <property type="entry name" value="GT4_PimA-like"/>
    <property type="match status" value="1"/>
</dbReference>
<protein>
    <recommendedName>
        <fullName evidence="2">Glycosyl transferase family 1 domain-containing protein</fullName>
    </recommendedName>
</protein>
<feature type="domain" description="Glycosyl transferase family 1" evidence="2">
    <location>
        <begin position="157"/>
        <end position="280"/>
    </location>
</feature>
<evidence type="ECO:0000259" key="2">
    <source>
        <dbReference type="Pfam" id="PF00534"/>
    </source>
</evidence>
<sequence>MRLLIITQKVDKDDDVLGFFCYWISNLAKHFDSIKVISLSKGKFDLPSNVEVVSLGKEKKYPKIFQAIFFYFYAFKFLLKTDDVFVHMAPEYVRALYPLNIFFRKPIIMWYAHIKVSPTAKWAIKHVNYILTPSKESFEIESEKVISTGHGIDTNLFRPIPNIRKGKKKILAVSRISKVKRIEIFIKSLGELKNKKPELDFVAEIVGSPARPEDFSYQEELKQLVSSLGLEERVVWKGSVRNMDIPALYNSSDLFVRLQGGGGFGKTELEAFACGVPVILPTTVYNGILSDFSGDMYFPEDDYVKCAENMANILAWKENRKQEYSQKVREFVVENHNIEKLSDKIAEEFAKLK</sequence>
<dbReference type="PANTHER" id="PTHR46401">
    <property type="entry name" value="GLYCOSYLTRANSFERASE WBBK-RELATED"/>
    <property type="match status" value="1"/>
</dbReference>
<proteinExistence type="predicted"/>
<dbReference type="Gene3D" id="3.40.50.2000">
    <property type="entry name" value="Glycogen Phosphorylase B"/>
    <property type="match status" value="1"/>
</dbReference>
<dbReference type="PANTHER" id="PTHR46401:SF2">
    <property type="entry name" value="GLYCOSYLTRANSFERASE WBBK-RELATED"/>
    <property type="match status" value="1"/>
</dbReference>
<gene>
    <name evidence="3" type="ORF">COW81_03490</name>
</gene>
<reference evidence="3 4" key="1">
    <citation type="submission" date="2017-09" db="EMBL/GenBank/DDBJ databases">
        <title>Depth-based differentiation of microbial function through sediment-hosted aquifers and enrichment of novel symbionts in the deep terrestrial subsurface.</title>
        <authorList>
            <person name="Probst A.J."/>
            <person name="Ladd B."/>
            <person name="Jarett J.K."/>
            <person name="Geller-Mcgrath D.E."/>
            <person name="Sieber C.M."/>
            <person name="Emerson J.B."/>
            <person name="Anantharaman K."/>
            <person name="Thomas B.C."/>
            <person name="Malmstrom R."/>
            <person name="Stieglmeier M."/>
            <person name="Klingl A."/>
            <person name="Woyke T."/>
            <person name="Ryan C.M."/>
            <person name="Banfield J.F."/>
        </authorList>
    </citation>
    <scope>NUCLEOTIDE SEQUENCE [LARGE SCALE GENOMIC DNA]</scope>
    <source>
        <strain evidence="3">CG22_combo_CG10-13_8_21_14_all_36_13</strain>
    </source>
</reference>
<evidence type="ECO:0000313" key="4">
    <source>
        <dbReference type="Proteomes" id="UP000231143"/>
    </source>
</evidence>
<dbReference type="Proteomes" id="UP000231143">
    <property type="component" value="Unassembled WGS sequence"/>
</dbReference>
<dbReference type="SUPFAM" id="SSF53756">
    <property type="entry name" value="UDP-Glycosyltransferase/glycogen phosphorylase"/>
    <property type="match status" value="1"/>
</dbReference>
<organism evidence="3 4">
    <name type="scientific">Candidatus Campbellbacteria bacterium CG22_combo_CG10-13_8_21_14_all_36_13</name>
    <dbReference type="NCBI Taxonomy" id="1974529"/>
    <lineage>
        <taxon>Bacteria</taxon>
        <taxon>Candidatus Campbelliibacteriota</taxon>
    </lineage>
</organism>